<sequence length="357" mass="38813">MISPEKIPTFTGDFGELQRDITALRQAARAIRENGSDVHTRFQHLSVSYKAPEAGQLFGTTQAVQDTSGSFAGRLETVAGALETYAVEVVEIIKQLEMLRWQAGRFVESVEDDDGPLGNWRKDAEKVAEHQALWDGVNAAVAAFQQAEVTCADKITALVGGTQWHINDGSGKQENPYGFSAEQLSQAESLPWGSPEEREVLPFGVDHHLREFGVSLWDNASGTVEGLVDLFSPGEEGGAAREGLLRVIVGAEAYLVDPHGDRNLPPVMKEFMDDSKPYAKEFAKSFVAWDDWSTNPAKASATVIFNGSSSPTAPSCASRTDSSSPARRANPTPPLRVTNRQPPNARPRSRHPASPSW</sequence>
<evidence type="ECO:0000256" key="1">
    <source>
        <dbReference type="SAM" id="MobiDB-lite"/>
    </source>
</evidence>
<feature type="region of interest" description="Disordered" evidence="1">
    <location>
        <begin position="306"/>
        <end position="357"/>
    </location>
</feature>
<keyword evidence="3" id="KW-1185">Reference proteome</keyword>
<comment type="caution">
    <text evidence="2">The sequence shown here is derived from an EMBL/GenBank/DDBJ whole genome shotgun (WGS) entry which is preliminary data.</text>
</comment>
<feature type="compositionally biased region" description="Polar residues" evidence="1">
    <location>
        <begin position="306"/>
        <end position="325"/>
    </location>
</feature>
<protein>
    <recommendedName>
        <fullName evidence="4">WXG100 family type VII secretion target</fullName>
    </recommendedName>
</protein>
<dbReference type="RefSeq" id="WP_344358217.1">
    <property type="nucleotide sequence ID" value="NZ_BAAASR010000007.1"/>
</dbReference>
<evidence type="ECO:0000313" key="3">
    <source>
        <dbReference type="Proteomes" id="UP001499942"/>
    </source>
</evidence>
<dbReference type="Proteomes" id="UP001499942">
    <property type="component" value="Unassembled WGS sequence"/>
</dbReference>
<reference evidence="2 3" key="1">
    <citation type="journal article" date="2019" name="Int. J. Syst. Evol. Microbiol.">
        <title>The Global Catalogue of Microorganisms (GCM) 10K type strain sequencing project: providing services to taxonomists for standard genome sequencing and annotation.</title>
        <authorList>
            <consortium name="The Broad Institute Genomics Platform"/>
            <consortium name="The Broad Institute Genome Sequencing Center for Infectious Disease"/>
            <person name="Wu L."/>
            <person name="Ma J."/>
        </authorList>
    </citation>
    <scope>NUCLEOTIDE SEQUENCE [LARGE SCALE GENOMIC DNA]</scope>
    <source>
        <strain evidence="2 3">JCM 5062</strain>
    </source>
</reference>
<dbReference type="EMBL" id="BAAASR010000007">
    <property type="protein sequence ID" value="GAA2485846.1"/>
    <property type="molecule type" value="Genomic_DNA"/>
</dbReference>
<organism evidence="2 3">
    <name type="scientific">Streptomyces gobitricini</name>
    <dbReference type="NCBI Taxonomy" id="68211"/>
    <lineage>
        <taxon>Bacteria</taxon>
        <taxon>Bacillati</taxon>
        <taxon>Actinomycetota</taxon>
        <taxon>Actinomycetes</taxon>
        <taxon>Kitasatosporales</taxon>
        <taxon>Streptomycetaceae</taxon>
        <taxon>Streptomyces</taxon>
    </lineage>
</organism>
<gene>
    <name evidence="2" type="ORF">GCM10010393_16140</name>
</gene>
<name>A0ABN3LMD9_9ACTN</name>
<evidence type="ECO:0008006" key="4">
    <source>
        <dbReference type="Google" id="ProtNLM"/>
    </source>
</evidence>
<proteinExistence type="predicted"/>
<evidence type="ECO:0000313" key="2">
    <source>
        <dbReference type="EMBL" id="GAA2485846.1"/>
    </source>
</evidence>
<accession>A0ABN3LMD9</accession>